<evidence type="ECO:0000259" key="5">
    <source>
        <dbReference type="PROSITE" id="PS51077"/>
    </source>
</evidence>
<dbReference type="Gene3D" id="1.10.10.10">
    <property type="entry name" value="Winged helix-like DNA-binding domain superfamily/Winged helix DNA-binding domain"/>
    <property type="match status" value="1"/>
</dbReference>
<accession>A0A225M4C0</accession>
<keyword evidence="3" id="KW-0804">Transcription</keyword>
<evidence type="ECO:0000256" key="2">
    <source>
        <dbReference type="ARBA" id="ARBA00023125"/>
    </source>
</evidence>
<dbReference type="RefSeq" id="WP_088605025.1">
    <property type="nucleotide sequence ID" value="NZ_NJIH01000011.1"/>
</dbReference>
<dbReference type="GO" id="GO:0045892">
    <property type="term" value="P:negative regulation of DNA-templated transcription"/>
    <property type="evidence" value="ECO:0007669"/>
    <property type="project" value="TreeGrafter"/>
</dbReference>
<dbReference type="Proteomes" id="UP000214603">
    <property type="component" value="Unassembled WGS sequence"/>
</dbReference>
<dbReference type="PANTHER" id="PTHR30136:SF24">
    <property type="entry name" value="HTH-TYPE TRANSCRIPTIONAL REPRESSOR ALLR"/>
    <property type="match status" value="1"/>
</dbReference>
<dbReference type="Gene3D" id="3.30.450.40">
    <property type="match status" value="1"/>
</dbReference>
<evidence type="ECO:0000313" key="8">
    <source>
        <dbReference type="Proteomes" id="UP000214603"/>
    </source>
</evidence>
<dbReference type="PROSITE" id="PS51077">
    <property type="entry name" value="HTH_ICLR"/>
    <property type="match status" value="1"/>
</dbReference>
<evidence type="ECO:0000313" key="7">
    <source>
        <dbReference type="EMBL" id="OWT56147.1"/>
    </source>
</evidence>
<organism evidence="7 8">
    <name type="scientific">Candidimonas nitroreducens</name>
    <dbReference type="NCBI Taxonomy" id="683354"/>
    <lineage>
        <taxon>Bacteria</taxon>
        <taxon>Pseudomonadati</taxon>
        <taxon>Pseudomonadota</taxon>
        <taxon>Betaproteobacteria</taxon>
        <taxon>Burkholderiales</taxon>
        <taxon>Alcaligenaceae</taxon>
        <taxon>Candidimonas</taxon>
    </lineage>
</organism>
<feature type="region of interest" description="Disordered" evidence="4">
    <location>
        <begin position="248"/>
        <end position="270"/>
    </location>
</feature>
<dbReference type="PROSITE" id="PS51078">
    <property type="entry name" value="ICLR_ED"/>
    <property type="match status" value="1"/>
</dbReference>
<protein>
    <submittedName>
        <fullName evidence="7">IclR family transcriptional regulator</fullName>
    </submittedName>
</protein>
<dbReference type="InterPro" id="IPR029016">
    <property type="entry name" value="GAF-like_dom_sf"/>
</dbReference>
<dbReference type="SUPFAM" id="SSF55781">
    <property type="entry name" value="GAF domain-like"/>
    <property type="match status" value="1"/>
</dbReference>
<dbReference type="InterPro" id="IPR005471">
    <property type="entry name" value="Tscrpt_reg_IclR_N"/>
</dbReference>
<evidence type="ECO:0000256" key="4">
    <source>
        <dbReference type="SAM" id="MobiDB-lite"/>
    </source>
</evidence>
<keyword evidence="8" id="KW-1185">Reference proteome</keyword>
<dbReference type="EMBL" id="NJIH01000011">
    <property type="protein sequence ID" value="OWT56147.1"/>
    <property type="molecule type" value="Genomic_DNA"/>
</dbReference>
<dbReference type="InterPro" id="IPR036388">
    <property type="entry name" value="WH-like_DNA-bd_sf"/>
</dbReference>
<dbReference type="InterPro" id="IPR050707">
    <property type="entry name" value="HTH_MetabolicPath_Reg"/>
</dbReference>
<dbReference type="Pfam" id="PF01614">
    <property type="entry name" value="IclR_C"/>
    <property type="match status" value="1"/>
</dbReference>
<dbReference type="SUPFAM" id="SSF46785">
    <property type="entry name" value="Winged helix' DNA-binding domain"/>
    <property type="match status" value="1"/>
</dbReference>
<feature type="domain" description="HTH iclR-type" evidence="5">
    <location>
        <begin position="2"/>
        <end position="65"/>
    </location>
</feature>
<dbReference type="GO" id="GO:0003677">
    <property type="term" value="F:DNA binding"/>
    <property type="evidence" value="ECO:0007669"/>
    <property type="project" value="UniProtKB-KW"/>
</dbReference>
<dbReference type="Pfam" id="PF09339">
    <property type="entry name" value="HTH_IclR"/>
    <property type="match status" value="1"/>
</dbReference>
<name>A0A225M4C0_9BURK</name>
<sequence>MDKTLLKGLMVLEAVTDVEHPPRTVDELAAVVGLTRSNAHRTLQTLIHAGYIARDERGGGYRGTVRLFELGARQLAQLDIRKLATPLMQALADKTGETVHLSVLDGFDVVYIDKIDSPQPIRAYSMVGGRAPAYAVATGKALLAYQSDAYIDSYANALVAHTRATLTSLEALREDLKRVFKQGYAVNRGEWREGVGGVARVVFNNLEQPVAAVGISGPLDRLTAAQVKRFAPEVVGCATAMSHGLGYREDLQRSPGSGAATSAVRSRRSQ</sequence>
<comment type="caution">
    <text evidence="7">The sequence shown here is derived from an EMBL/GenBank/DDBJ whole genome shotgun (WGS) entry which is preliminary data.</text>
</comment>
<evidence type="ECO:0000256" key="3">
    <source>
        <dbReference type="ARBA" id="ARBA00023163"/>
    </source>
</evidence>
<dbReference type="SMART" id="SM00346">
    <property type="entry name" value="HTH_ICLR"/>
    <property type="match status" value="1"/>
</dbReference>
<proteinExistence type="predicted"/>
<reference evidence="8" key="1">
    <citation type="submission" date="2017-06" db="EMBL/GenBank/DDBJ databases">
        <title>Herbaspirillum phytohormonus sp. nov., isolated from the root nodule of Robinia pseudoacacia in lead-zinc mine.</title>
        <authorList>
            <person name="Fan M."/>
            <person name="Lin Y."/>
        </authorList>
    </citation>
    <scope>NUCLEOTIDE SEQUENCE [LARGE SCALE GENOMIC DNA]</scope>
    <source>
        <strain evidence="8">SC-089</strain>
    </source>
</reference>
<feature type="domain" description="IclR-ED" evidence="6">
    <location>
        <begin position="66"/>
        <end position="247"/>
    </location>
</feature>
<evidence type="ECO:0000256" key="1">
    <source>
        <dbReference type="ARBA" id="ARBA00023015"/>
    </source>
</evidence>
<dbReference type="InterPro" id="IPR014757">
    <property type="entry name" value="Tscrpt_reg_IclR_C"/>
</dbReference>
<keyword evidence="1" id="KW-0805">Transcription regulation</keyword>
<gene>
    <name evidence="7" type="ORF">CEY11_19140</name>
</gene>
<evidence type="ECO:0000259" key="6">
    <source>
        <dbReference type="PROSITE" id="PS51078"/>
    </source>
</evidence>
<dbReference type="GO" id="GO:0003700">
    <property type="term" value="F:DNA-binding transcription factor activity"/>
    <property type="evidence" value="ECO:0007669"/>
    <property type="project" value="TreeGrafter"/>
</dbReference>
<dbReference type="AlphaFoldDB" id="A0A225M4C0"/>
<keyword evidence="2" id="KW-0238">DNA-binding</keyword>
<dbReference type="InterPro" id="IPR036390">
    <property type="entry name" value="WH_DNA-bd_sf"/>
</dbReference>
<dbReference type="PANTHER" id="PTHR30136">
    <property type="entry name" value="HELIX-TURN-HELIX TRANSCRIPTIONAL REGULATOR, ICLR FAMILY"/>
    <property type="match status" value="1"/>
</dbReference>